<sequence length="135" mass="14547">MGSIGNAQFQCPEALFQPSFLGVESSSIQETTFNSIMKCDVDICKDLYANTVLSGGTTMYPGIDDRMQKKITGLVPSIMKIKIIAPPEHKYSMPHCPPSSRCGSASRSTMSQAPPLSTANASRWTEQVSGTCCMS</sequence>
<evidence type="ECO:0000313" key="3">
    <source>
        <dbReference type="EMBL" id="VTJ84158.1"/>
    </source>
</evidence>
<name>A0A5E4CQI4_MARMO</name>
<feature type="region of interest" description="Disordered" evidence="1">
    <location>
        <begin position="102"/>
        <end position="135"/>
    </location>
</feature>
<evidence type="ECO:0000313" key="2">
    <source>
        <dbReference type="EMBL" id="KAF7479272.1"/>
    </source>
</evidence>
<evidence type="ECO:0000256" key="1">
    <source>
        <dbReference type="SAM" id="MobiDB-lite"/>
    </source>
</evidence>
<organism evidence="3">
    <name type="scientific">Marmota monax</name>
    <name type="common">Woodchuck</name>
    <dbReference type="NCBI Taxonomy" id="9995"/>
    <lineage>
        <taxon>Eukaryota</taxon>
        <taxon>Metazoa</taxon>
        <taxon>Chordata</taxon>
        <taxon>Craniata</taxon>
        <taxon>Vertebrata</taxon>
        <taxon>Euteleostomi</taxon>
        <taxon>Mammalia</taxon>
        <taxon>Eutheria</taxon>
        <taxon>Euarchontoglires</taxon>
        <taxon>Glires</taxon>
        <taxon>Rodentia</taxon>
        <taxon>Sciuromorpha</taxon>
        <taxon>Sciuridae</taxon>
        <taxon>Xerinae</taxon>
        <taxon>Marmotini</taxon>
        <taxon>Marmota</taxon>
    </lineage>
</organism>
<gene>
    <name evidence="2" type="ORF">GHT09_009623</name>
    <name evidence="3" type="ORF">MONAX_5E024104</name>
</gene>
<reference evidence="2" key="2">
    <citation type="submission" date="2020-08" db="EMBL/GenBank/DDBJ databases">
        <authorList>
            <person name="Shumante A."/>
            <person name="Zimin A.V."/>
            <person name="Puiu D."/>
            <person name="Salzberg S.L."/>
        </authorList>
    </citation>
    <scope>NUCLEOTIDE SEQUENCE</scope>
    <source>
        <strain evidence="2">WC2-LM</strain>
        <tissue evidence="2">Liver</tissue>
    </source>
</reference>
<dbReference type="SUPFAM" id="SSF53067">
    <property type="entry name" value="Actin-like ATPase domain"/>
    <property type="match status" value="1"/>
</dbReference>
<dbReference type="EMBL" id="CABDUW010001810">
    <property type="protein sequence ID" value="VTJ84158.1"/>
    <property type="molecule type" value="Genomic_DNA"/>
</dbReference>
<dbReference type="PANTHER" id="PTHR11937">
    <property type="entry name" value="ACTIN"/>
    <property type="match status" value="1"/>
</dbReference>
<dbReference type="EMBL" id="WJEC01001245">
    <property type="protein sequence ID" value="KAF7479272.1"/>
    <property type="molecule type" value="Genomic_DNA"/>
</dbReference>
<dbReference type="InterPro" id="IPR043129">
    <property type="entry name" value="ATPase_NBD"/>
</dbReference>
<proteinExistence type="predicted"/>
<dbReference type="Proteomes" id="UP000662637">
    <property type="component" value="Unassembled WGS sequence"/>
</dbReference>
<dbReference type="AlphaFoldDB" id="A0A5E4CQI4"/>
<reference evidence="3" key="1">
    <citation type="submission" date="2019-04" db="EMBL/GenBank/DDBJ databases">
        <authorList>
            <person name="Alioto T."/>
            <person name="Alioto T."/>
        </authorList>
    </citation>
    <scope>NUCLEOTIDE SEQUENCE [LARGE SCALE GENOMIC DNA]</scope>
</reference>
<protein>
    <submittedName>
        <fullName evidence="3">Uncharacterized protein</fullName>
    </submittedName>
</protein>
<dbReference type="Gene3D" id="3.30.420.40">
    <property type="match status" value="1"/>
</dbReference>
<dbReference type="FunFam" id="3.30.420.40:FF:000404">
    <property type="entry name" value="Major actin"/>
    <property type="match status" value="1"/>
</dbReference>
<dbReference type="Pfam" id="PF00022">
    <property type="entry name" value="Actin"/>
    <property type="match status" value="1"/>
</dbReference>
<accession>A0A5E4CQI4</accession>
<dbReference type="InterPro" id="IPR004000">
    <property type="entry name" value="Actin"/>
</dbReference>